<dbReference type="InterPro" id="IPR053159">
    <property type="entry name" value="Hybrid_Histidine_Kinase"/>
</dbReference>
<evidence type="ECO:0000313" key="3">
    <source>
        <dbReference type="Proteomes" id="UP001153069"/>
    </source>
</evidence>
<dbReference type="InterPro" id="IPR003593">
    <property type="entry name" value="AAA+_ATPase"/>
</dbReference>
<dbReference type="InterPro" id="IPR027417">
    <property type="entry name" value="P-loop_NTPase"/>
</dbReference>
<organism evidence="2 3">
    <name type="scientific">Seminavis robusta</name>
    <dbReference type="NCBI Taxonomy" id="568900"/>
    <lineage>
        <taxon>Eukaryota</taxon>
        <taxon>Sar</taxon>
        <taxon>Stramenopiles</taxon>
        <taxon>Ochrophyta</taxon>
        <taxon>Bacillariophyta</taxon>
        <taxon>Bacillariophyceae</taxon>
        <taxon>Bacillariophycidae</taxon>
        <taxon>Naviculales</taxon>
        <taxon>Naviculaceae</taxon>
        <taxon>Seminavis</taxon>
    </lineage>
</organism>
<dbReference type="Pfam" id="PF13191">
    <property type="entry name" value="AAA_16"/>
    <property type="match status" value="1"/>
</dbReference>
<proteinExistence type="predicted"/>
<evidence type="ECO:0000259" key="1">
    <source>
        <dbReference type="SMART" id="SM00382"/>
    </source>
</evidence>
<dbReference type="SUPFAM" id="SSF48452">
    <property type="entry name" value="TPR-like"/>
    <property type="match status" value="1"/>
</dbReference>
<dbReference type="Proteomes" id="UP001153069">
    <property type="component" value="Unassembled WGS sequence"/>
</dbReference>
<sequence>MAPIEAEAPMGMCAVTKDFSLGFQHPLSDTPIKISKPLVPDLSCLHNGQLFGREREIQDLSDAFARGCLPAQSHSSSSSELVLVSGPSGSGKSALVRAALRDLAVQQHGGCYLVGKFDQLQSTPEPYAPFVQALTDWVLSSSSHTDQKDWVQELGSENAAVLQALVPALARVFHLHNADMTFTTAMGREAQQDRLKMALKRFLKAISSETPLVLVLDDCQWSDAGSLALLDSLLSSEQQEPLDNSCNHLLVVAICRSDEVSVHHEFAGMLRTLEDERGTRISHIQVHNLSLQATNQLVSNVLQQPPFMCESLTARIHPKTDGNVFCLFQLLTALLERNVLFPDKEQALWLWDDHKWNQHFPPGEKVNIIDLVTCHIQSLPPRCQRLLQMAAFLGAEFEIDLLRILPWNNDNVEEVEQEQSSSFDTALAETMERGVLQQLPHHPNRGSFTHDQIQLAAYHALVPKKEEQALLHLTIGKTLYQQLSPDDLQERIFLVVNQMIHGAALLQSDSDKNGLANLCLQAGKQSARSSDFRTAIFYFETGIGLLAERCWRDEYHLCLDLYSSLAEATCSTADFEQMDQAIDQVLANATRSTSDTARACTTRIYALSARLKPKAALGLGKVVVAELGVVLPANPGIMSFLGGFIKLKRKLGKKSDKEILASPDIDPHARNHIAAMTILSMMATCTYTADECDLYPSIAFEMVKISLKHGLSAMSSHGFCLFAVVLVAMDDYENAHRYSQLALDIIDRYPHARAEWLPRVSSTVYGLVAPWKKPIATTLAPLLEAHAIGRDSGDIEFSVLAGHFHSLSSYVAGRPLAPIEKSHAAFYNQMVEMKHETWLAMAALLLQFIRTIQGKTANPRVLQFETADETKKASYQAQSLFATICQMILALHYGDFDLALDCSKRSRIAERSLKPSPFLHVYYLYDGLTAVNAARTTKGWARREHIARGRTMAKQLEKLSKVCPENFLCSVYLMKAELLDLRGKVSASMEFYLKAAGQAEKEGYLHVLALANEYNGLAFIRRGGIRRGGLDQGKDLLNQAIAVYKTWGAADIAANKEQIYAEVAAIK</sequence>
<dbReference type="OrthoDB" id="60033at2759"/>
<reference evidence="2" key="1">
    <citation type="submission" date="2020-06" db="EMBL/GenBank/DDBJ databases">
        <authorList>
            <consortium name="Plant Systems Biology data submission"/>
        </authorList>
    </citation>
    <scope>NUCLEOTIDE SEQUENCE</scope>
    <source>
        <strain evidence="2">D6</strain>
    </source>
</reference>
<name>A0A9N8HEU0_9STRA</name>
<feature type="domain" description="AAA+ ATPase" evidence="1">
    <location>
        <begin position="78"/>
        <end position="291"/>
    </location>
</feature>
<evidence type="ECO:0000313" key="2">
    <source>
        <dbReference type="EMBL" id="CAB9507748.1"/>
    </source>
</evidence>
<dbReference type="EMBL" id="CAICTM010000318">
    <property type="protein sequence ID" value="CAB9507748.1"/>
    <property type="molecule type" value="Genomic_DNA"/>
</dbReference>
<gene>
    <name evidence="2" type="ORF">SEMRO_319_G116180.1</name>
</gene>
<dbReference type="PANTHER" id="PTHR43642:SF1">
    <property type="entry name" value="HYBRID SIGNAL TRANSDUCTION HISTIDINE KINASE G"/>
    <property type="match status" value="1"/>
</dbReference>
<keyword evidence="3" id="KW-1185">Reference proteome</keyword>
<dbReference type="SMART" id="SM00382">
    <property type="entry name" value="AAA"/>
    <property type="match status" value="1"/>
</dbReference>
<accession>A0A9N8HEU0</accession>
<protein>
    <recommendedName>
        <fullName evidence="1">AAA+ ATPase domain-containing protein</fullName>
    </recommendedName>
</protein>
<dbReference type="Gene3D" id="3.40.50.300">
    <property type="entry name" value="P-loop containing nucleotide triphosphate hydrolases"/>
    <property type="match status" value="1"/>
</dbReference>
<dbReference type="SUPFAM" id="SSF52540">
    <property type="entry name" value="P-loop containing nucleoside triphosphate hydrolases"/>
    <property type="match status" value="1"/>
</dbReference>
<dbReference type="AlphaFoldDB" id="A0A9N8HEU0"/>
<dbReference type="PANTHER" id="PTHR43642">
    <property type="entry name" value="HYBRID SIGNAL TRANSDUCTION HISTIDINE KINASE G"/>
    <property type="match status" value="1"/>
</dbReference>
<dbReference type="InterPro" id="IPR011990">
    <property type="entry name" value="TPR-like_helical_dom_sf"/>
</dbReference>
<comment type="caution">
    <text evidence="2">The sequence shown here is derived from an EMBL/GenBank/DDBJ whole genome shotgun (WGS) entry which is preliminary data.</text>
</comment>
<dbReference type="InterPro" id="IPR041664">
    <property type="entry name" value="AAA_16"/>
</dbReference>